<keyword evidence="1" id="KW-1133">Transmembrane helix</keyword>
<dbReference type="KEGG" id="lfp:Y981_10250"/>
<reference evidence="2 3" key="2">
    <citation type="journal article" date="2015" name="Biomed. Res. Int.">
        <title>Effects of Arsenite Resistance on the Growth and Functional Gene Expression of Leptospirillum ferriphilum and Acidithiobacillus thiooxidans in Pure Culture and Coculture.</title>
        <authorList>
            <person name="Jiang H."/>
            <person name="Liang Y."/>
            <person name="Yin H."/>
            <person name="Xiao Y."/>
            <person name="Guo X."/>
            <person name="Xu Y."/>
            <person name="Hu Q."/>
            <person name="Liu H."/>
            <person name="Liu X."/>
        </authorList>
    </citation>
    <scope>NUCLEOTIDE SEQUENCE [LARGE SCALE GENOMIC DNA]</scope>
    <source>
        <strain evidence="2 3">YSK</strain>
    </source>
</reference>
<evidence type="ECO:0000256" key="1">
    <source>
        <dbReference type="SAM" id="Phobius"/>
    </source>
</evidence>
<evidence type="ECO:0000313" key="3">
    <source>
        <dbReference type="Proteomes" id="UP000027059"/>
    </source>
</evidence>
<accession>A0A059XV57</accession>
<protein>
    <recommendedName>
        <fullName evidence="4">Outer membrane lipoprotein</fullName>
    </recommendedName>
</protein>
<evidence type="ECO:0000313" key="2">
    <source>
        <dbReference type="EMBL" id="AIA30990.1"/>
    </source>
</evidence>
<dbReference type="Proteomes" id="UP000027059">
    <property type="component" value="Chromosome"/>
</dbReference>
<gene>
    <name evidence="2" type="ORF">Y981_10250</name>
</gene>
<name>A0A059XV57_9BACT</name>
<dbReference type="GO" id="GO:0019867">
    <property type="term" value="C:outer membrane"/>
    <property type="evidence" value="ECO:0007669"/>
    <property type="project" value="InterPro"/>
</dbReference>
<dbReference type="AlphaFoldDB" id="A0A059XV57"/>
<keyword evidence="1" id="KW-0812">Transmembrane</keyword>
<evidence type="ECO:0008006" key="4">
    <source>
        <dbReference type="Google" id="ProtNLM"/>
    </source>
</evidence>
<dbReference type="EMBL" id="CP007243">
    <property type="protein sequence ID" value="AIA30990.1"/>
    <property type="molecule type" value="Genomic_DNA"/>
</dbReference>
<keyword evidence="3" id="KW-1185">Reference proteome</keyword>
<dbReference type="HOGENOM" id="CLU_1553392_0_0_0"/>
<keyword evidence="1" id="KW-0472">Membrane</keyword>
<organism evidence="2 3">
    <name type="scientific">Leptospirillum ferriphilum YSK</name>
    <dbReference type="NCBI Taxonomy" id="1441628"/>
    <lineage>
        <taxon>Bacteria</taxon>
        <taxon>Pseudomonadati</taxon>
        <taxon>Nitrospirota</taxon>
        <taxon>Nitrospiria</taxon>
        <taxon>Nitrospirales</taxon>
        <taxon>Nitrospiraceae</taxon>
        <taxon>Leptospirillum</taxon>
    </lineage>
</organism>
<proteinExistence type="predicted"/>
<dbReference type="InterPro" id="IPR004658">
    <property type="entry name" value="OMP_Slp"/>
</dbReference>
<dbReference type="Pfam" id="PF03843">
    <property type="entry name" value="Slp"/>
    <property type="match status" value="1"/>
</dbReference>
<dbReference type="PANTHER" id="PTHR37530">
    <property type="entry name" value="OUTER MEMBRANE PROTEIN SLP"/>
    <property type="match status" value="1"/>
</dbReference>
<dbReference type="PANTHER" id="PTHR37530:SF1">
    <property type="entry name" value="OUTER MEMBRANE PROTEIN SLP"/>
    <property type="match status" value="1"/>
</dbReference>
<feature type="transmembrane region" description="Helical" evidence="1">
    <location>
        <begin position="44"/>
        <end position="62"/>
    </location>
</feature>
<sequence length="205" mass="22830">MKTQRRTGVPDQSTERLALSGRTISLLKVPGGPMKRLFTRHTPIVLLFIVLILPGCASSPPFSDEQMRQADTSLHLSRLLDSPDDYAGKTVLVGGVINMVERRGIVNRIYVQAFPLDSSYRPDRSRPSAGHFMVVTDEPLSPARYAPGRPIEVLGTVLRSRKMTNFADRPEKVVVIRARALHVRKRRIPPPARGVGFGFMPMMGF</sequence>
<reference evidence="3" key="1">
    <citation type="submission" date="2014-02" db="EMBL/GenBank/DDBJ databases">
        <title>Complete genome sequence and comparative genomic analysis of the nitrogen-fixing bacterium Leptospirillum ferriphilum YSK.</title>
        <authorList>
            <person name="Guo X."/>
            <person name="Yin H."/>
            <person name="Liang Y."/>
            <person name="Hu Q."/>
            <person name="Ma L."/>
            <person name="Xiao Y."/>
            <person name="Zhang X."/>
            <person name="Qiu G."/>
            <person name="Liu X."/>
        </authorList>
    </citation>
    <scope>NUCLEOTIDE SEQUENCE [LARGE SCALE GENOMIC DNA]</scope>
    <source>
        <strain evidence="3">YSK</strain>
    </source>
</reference>